<keyword evidence="3" id="KW-1185">Reference proteome</keyword>
<dbReference type="EMBL" id="JAJJMA010085631">
    <property type="protein sequence ID" value="MCL7028981.1"/>
    <property type="molecule type" value="Genomic_DNA"/>
</dbReference>
<proteinExistence type="predicted"/>
<protein>
    <submittedName>
        <fullName evidence="2">Uncharacterized protein</fullName>
    </submittedName>
</protein>
<feature type="compositionally biased region" description="Acidic residues" evidence="1">
    <location>
        <begin position="137"/>
        <end position="148"/>
    </location>
</feature>
<comment type="caution">
    <text evidence="2">The sequence shown here is derived from an EMBL/GenBank/DDBJ whole genome shotgun (WGS) entry which is preliminary data.</text>
</comment>
<name>A0AA41S2K4_PAPNU</name>
<reference evidence="2" key="1">
    <citation type="submission" date="2022-03" db="EMBL/GenBank/DDBJ databases">
        <title>A functionally conserved STORR gene fusion in Papaver species that diverged 16.8 million years ago.</title>
        <authorList>
            <person name="Catania T."/>
        </authorList>
    </citation>
    <scope>NUCLEOTIDE SEQUENCE</scope>
    <source>
        <strain evidence="2">S-191538</strain>
    </source>
</reference>
<sequence>MEISCNPKDYKYSDAYRDSMRDILNNPSNFSEDEKINTLINFHKDTCANVILLLYPSTGDEHHDAFEDLDILKRFERVLVGLEVEYQKTYRKTSYQHYRAKKRLLQMKISMSVLSKSPEVALPEDIENWMLQKLGSDDDNDDDRDNNEESLQGLARGKSYALAYLQSLGVDMSEYQDSDDGDEYLIDQPTQATIDEYMLLEKEVTRTYDQLLQLPEDAHPIPEYLKAVKHHVELMERDLTRMIIADLRRKIKMKRRNRRKMNRQKKLKKILRKATRSRRFRWKTLQGHKALHPRASSEPFFS</sequence>
<dbReference type="Proteomes" id="UP001177140">
    <property type="component" value="Unassembled WGS sequence"/>
</dbReference>
<dbReference type="AlphaFoldDB" id="A0AA41S2K4"/>
<gene>
    <name evidence="2" type="ORF">MKW94_029980</name>
</gene>
<organism evidence="2 3">
    <name type="scientific">Papaver nudicaule</name>
    <name type="common">Iceland poppy</name>
    <dbReference type="NCBI Taxonomy" id="74823"/>
    <lineage>
        <taxon>Eukaryota</taxon>
        <taxon>Viridiplantae</taxon>
        <taxon>Streptophyta</taxon>
        <taxon>Embryophyta</taxon>
        <taxon>Tracheophyta</taxon>
        <taxon>Spermatophyta</taxon>
        <taxon>Magnoliopsida</taxon>
        <taxon>Ranunculales</taxon>
        <taxon>Papaveraceae</taxon>
        <taxon>Papaveroideae</taxon>
        <taxon>Papaver</taxon>
    </lineage>
</organism>
<evidence type="ECO:0000256" key="1">
    <source>
        <dbReference type="SAM" id="MobiDB-lite"/>
    </source>
</evidence>
<feature type="region of interest" description="Disordered" evidence="1">
    <location>
        <begin position="133"/>
        <end position="152"/>
    </location>
</feature>
<evidence type="ECO:0000313" key="2">
    <source>
        <dbReference type="EMBL" id="MCL7028981.1"/>
    </source>
</evidence>
<accession>A0AA41S2K4</accession>
<evidence type="ECO:0000313" key="3">
    <source>
        <dbReference type="Proteomes" id="UP001177140"/>
    </source>
</evidence>